<feature type="compositionally biased region" description="Polar residues" evidence="1">
    <location>
        <begin position="54"/>
        <end position="64"/>
    </location>
</feature>
<feature type="region of interest" description="Disordered" evidence="1">
    <location>
        <begin position="1"/>
        <end position="106"/>
    </location>
</feature>
<evidence type="ECO:0000313" key="3">
    <source>
        <dbReference type="Proteomes" id="UP001161757"/>
    </source>
</evidence>
<accession>A0AAN6EUD8</accession>
<organism evidence="2 3">
    <name type="scientific">Exophiala dermatitidis</name>
    <name type="common">Black yeast-like fungus</name>
    <name type="synonym">Wangiella dermatitidis</name>
    <dbReference type="NCBI Taxonomy" id="5970"/>
    <lineage>
        <taxon>Eukaryota</taxon>
        <taxon>Fungi</taxon>
        <taxon>Dikarya</taxon>
        <taxon>Ascomycota</taxon>
        <taxon>Pezizomycotina</taxon>
        <taxon>Eurotiomycetes</taxon>
        <taxon>Chaetothyriomycetidae</taxon>
        <taxon>Chaetothyriales</taxon>
        <taxon>Herpotrichiellaceae</taxon>
        <taxon>Exophiala</taxon>
    </lineage>
</organism>
<dbReference type="Proteomes" id="UP001161757">
    <property type="component" value="Unassembled WGS sequence"/>
</dbReference>
<name>A0AAN6EUD8_EXODE</name>
<sequence length="283" mass="31742">MFDSFDIYSRPLPNRRHSGDQVRQSRPMVSRHNSSTSIKSEPGFVTSPAGGEHSGTSSRDSQASPKRPSLARLFSKSKEDKEKKASKPEKPKKKRRSNDPILLTSRHAAAVRAKLASDPKYRDAHKGLYVVPQMVGTQNSQHLTAQQQAMRRPHSGPPTLSPVKDRLDAGTLTRIISGDEVDDLDEWQRTREEWKQTRLPDIGMLQIVDRGPESSHSSGTATPEDRELRSGRSSPIPGQAQSNTLAPVTEVQLDDAKFRPKPLRRHTPIGLRWQKDENGVWKR</sequence>
<feature type="compositionally biased region" description="Basic and acidic residues" evidence="1">
    <location>
        <begin position="273"/>
        <end position="283"/>
    </location>
</feature>
<proteinExistence type="predicted"/>
<evidence type="ECO:0000313" key="2">
    <source>
        <dbReference type="EMBL" id="KAJ8990521.1"/>
    </source>
</evidence>
<protein>
    <submittedName>
        <fullName evidence="2">Uncharacterized protein</fullName>
    </submittedName>
</protein>
<feature type="region of interest" description="Disordered" evidence="1">
    <location>
        <begin position="209"/>
        <end position="283"/>
    </location>
</feature>
<feature type="region of interest" description="Disordered" evidence="1">
    <location>
        <begin position="142"/>
        <end position="165"/>
    </location>
</feature>
<dbReference type="AlphaFoldDB" id="A0AAN6EUD8"/>
<feature type="compositionally biased region" description="Basic and acidic residues" evidence="1">
    <location>
        <begin position="76"/>
        <end position="89"/>
    </location>
</feature>
<reference evidence="2" key="1">
    <citation type="submission" date="2023-01" db="EMBL/GenBank/DDBJ databases">
        <title>Exophiala dermititidis isolated from Cystic Fibrosis Patient.</title>
        <authorList>
            <person name="Kurbessoian T."/>
            <person name="Crocker A."/>
            <person name="Murante D."/>
            <person name="Hogan D.A."/>
            <person name="Stajich J.E."/>
        </authorList>
    </citation>
    <scope>NUCLEOTIDE SEQUENCE</scope>
    <source>
        <strain evidence="2">Ex8</strain>
    </source>
</reference>
<dbReference type="EMBL" id="JAJGCB010000010">
    <property type="protein sequence ID" value="KAJ8990521.1"/>
    <property type="molecule type" value="Genomic_DNA"/>
</dbReference>
<evidence type="ECO:0000256" key="1">
    <source>
        <dbReference type="SAM" id="MobiDB-lite"/>
    </source>
</evidence>
<gene>
    <name evidence="2" type="ORF">HRR80_005301</name>
</gene>
<comment type="caution">
    <text evidence="2">The sequence shown here is derived from an EMBL/GenBank/DDBJ whole genome shotgun (WGS) entry which is preliminary data.</text>
</comment>